<dbReference type="STRING" id="458.Lrub_1246"/>
<dbReference type="PATRIC" id="fig|458.5.peg.1288"/>
<evidence type="ECO:0000256" key="3">
    <source>
        <dbReference type="ARBA" id="ARBA00022840"/>
    </source>
</evidence>
<name>A0A0W0XWR1_9GAMM</name>
<keyword evidence="2" id="KW-0547">Nucleotide-binding</keyword>
<protein>
    <submittedName>
        <fullName evidence="6">ABC transporter ATP-binding protein Uup</fullName>
    </submittedName>
</protein>
<evidence type="ECO:0000256" key="2">
    <source>
        <dbReference type="ARBA" id="ARBA00022741"/>
    </source>
</evidence>
<dbReference type="PANTHER" id="PTHR19211">
    <property type="entry name" value="ATP-BINDING TRANSPORT PROTEIN-RELATED"/>
    <property type="match status" value="1"/>
</dbReference>
<feature type="region of interest" description="Disordered" evidence="4">
    <location>
        <begin position="225"/>
        <end position="245"/>
    </location>
</feature>
<gene>
    <name evidence="6" type="primary">uup_2</name>
    <name evidence="6" type="ORF">Lrub_1246</name>
</gene>
<sequence>MFRPVELQAISLSLPHKPCFSQFTARIMPGARIAIIGKNGSGKSSLLNLLAGKRSPDEGLIIHPPGLVIGHVPQIPRGDHYETLSGAQRFHAALNEALTHQPSLLLLDEPTNHLDAGNRQSLLKFLERFPGAVVIASHDRQLLRQSVHTLWHIQDNQQITVHEGSYDDYCQSLLQRQQKINQALSILSREKKALHQQLMKEQERAKKKRIHGEKKYDGDKLALRSAQGRGQRTANKNSKHLHDEKQQWLEEKERLRQAEIIRPDFSLTHKTQGNQLLVSIQNGIIGYDKPLFHNIHFSLNGHQRLAISGPNGVGKSTLVKALLSDTVPRLGGQWHLPANEAIGYLDQHYSTLNPRLSVYETIESLPLRWQSQAIRRHLNAFLFRKNEEVHAPVATLSGGEKARLALAVIAALPQQLLILDEITNNLDLDTQNHVIAVLREFPGALIVISHDSAFLQAIGVERFYTLGVD</sequence>
<dbReference type="GO" id="GO:0005524">
    <property type="term" value="F:ATP binding"/>
    <property type="evidence" value="ECO:0007669"/>
    <property type="project" value="UniProtKB-KW"/>
</dbReference>
<evidence type="ECO:0000313" key="6">
    <source>
        <dbReference type="EMBL" id="KTD48895.1"/>
    </source>
</evidence>
<dbReference type="SMART" id="SM00382">
    <property type="entry name" value="AAA"/>
    <property type="match status" value="2"/>
</dbReference>
<dbReference type="Gene3D" id="3.40.50.300">
    <property type="entry name" value="P-loop containing nucleotide triphosphate hydrolases"/>
    <property type="match status" value="3"/>
</dbReference>
<dbReference type="InterPro" id="IPR003439">
    <property type="entry name" value="ABC_transporter-like_ATP-bd"/>
</dbReference>
<dbReference type="Proteomes" id="UP000054608">
    <property type="component" value="Unassembled WGS sequence"/>
</dbReference>
<proteinExistence type="predicted"/>
<evidence type="ECO:0000256" key="4">
    <source>
        <dbReference type="SAM" id="MobiDB-lite"/>
    </source>
</evidence>
<reference evidence="6 7" key="1">
    <citation type="submission" date="2015-11" db="EMBL/GenBank/DDBJ databases">
        <title>Genomic analysis of 38 Legionella species identifies large and diverse effector repertoires.</title>
        <authorList>
            <person name="Burstein D."/>
            <person name="Amaro F."/>
            <person name="Zusman T."/>
            <person name="Lifshitz Z."/>
            <person name="Cohen O."/>
            <person name="Gilbert J.A."/>
            <person name="Pupko T."/>
            <person name="Shuman H.A."/>
            <person name="Segal G."/>
        </authorList>
    </citation>
    <scope>NUCLEOTIDE SEQUENCE [LARGE SCALE GENOMIC DNA]</scope>
    <source>
        <strain evidence="6 7">WA-270A-C2</strain>
    </source>
</reference>
<dbReference type="GO" id="GO:0016887">
    <property type="term" value="F:ATP hydrolysis activity"/>
    <property type="evidence" value="ECO:0007669"/>
    <property type="project" value="InterPro"/>
</dbReference>
<dbReference type="InterPro" id="IPR003593">
    <property type="entry name" value="AAA+_ATPase"/>
</dbReference>
<dbReference type="PROSITE" id="PS00211">
    <property type="entry name" value="ABC_TRANSPORTER_1"/>
    <property type="match status" value="1"/>
</dbReference>
<dbReference type="InterPro" id="IPR027417">
    <property type="entry name" value="P-loop_NTPase"/>
</dbReference>
<evidence type="ECO:0000313" key="7">
    <source>
        <dbReference type="Proteomes" id="UP000054608"/>
    </source>
</evidence>
<dbReference type="OrthoDB" id="9808609at2"/>
<keyword evidence="3 6" id="KW-0067">ATP-binding</keyword>
<dbReference type="AlphaFoldDB" id="A0A0W0XWR1"/>
<dbReference type="PROSITE" id="PS50893">
    <property type="entry name" value="ABC_TRANSPORTER_2"/>
    <property type="match status" value="1"/>
</dbReference>
<dbReference type="PANTHER" id="PTHR19211:SF6">
    <property type="entry name" value="BLL7188 PROTEIN"/>
    <property type="match status" value="1"/>
</dbReference>
<dbReference type="InterPro" id="IPR050611">
    <property type="entry name" value="ABCF"/>
</dbReference>
<dbReference type="RefSeq" id="WP_058531323.1">
    <property type="nucleotide sequence ID" value="NZ_CAAAIN010000001.1"/>
</dbReference>
<evidence type="ECO:0000259" key="5">
    <source>
        <dbReference type="PROSITE" id="PS50893"/>
    </source>
</evidence>
<dbReference type="InterPro" id="IPR017871">
    <property type="entry name" value="ABC_transporter-like_CS"/>
</dbReference>
<dbReference type="Pfam" id="PF00005">
    <property type="entry name" value="ABC_tran"/>
    <property type="match status" value="2"/>
</dbReference>
<organism evidence="6 7">
    <name type="scientific">Legionella rubrilucens</name>
    <dbReference type="NCBI Taxonomy" id="458"/>
    <lineage>
        <taxon>Bacteria</taxon>
        <taxon>Pseudomonadati</taxon>
        <taxon>Pseudomonadota</taxon>
        <taxon>Gammaproteobacteria</taxon>
        <taxon>Legionellales</taxon>
        <taxon>Legionellaceae</taxon>
        <taxon>Legionella</taxon>
    </lineage>
</organism>
<dbReference type="CDD" id="cd03221">
    <property type="entry name" value="ABCF_EF-3"/>
    <property type="match status" value="2"/>
</dbReference>
<dbReference type="EMBL" id="LNYT01000007">
    <property type="protein sequence ID" value="KTD48895.1"/>
    <property type="molecule type" value="Genomic_DNA"/>
</dbReference>
<evidence type="ECO:0000256" key="1">
    <source>
        <dbReference type="ARBA" id="ARBA00022737"/>
    </source>
</evidence>
<keyword evidence="1" id="KW-0677">Repeat</keyword>
<accession>A0A0W0XWR1</accession>
<keyword evidence="7" id="KW-1185">Reference proteome</keyword>
<feature type="domain" description="ABC transporter" evidence="5">
    <location>
        <begin position="5"/>
        <end position="188"/>
    </location>
</feature>
<comment type="caution">
    <text evidence="6">The sequence shown here is derived from an EMBL/GenBank/DDBJ whole genome shotgun (WGS) entry which is preliminary data.</text>
</comment>
<dbReference type="SUPFAM" id="SSF52540">
    <property type="entry name" value="P-loop containing nucleoside triphosphate hydrolases"/>
    <property type="match status" value="2"/>
</dbReference>